<sequence>MRTAALSTMSTILSVDPLSFPFATDSPFLFGVHHDDRYPKGNAKMGPDASLRGHSIGADFGNPAGWSMYHGEGGVPGFPQHPHRGFETITVTVRGFIDHADSLGAAGRFGDGDVQWMTAGAGISHAEMFPCLAQTEENRLELFQIWLNLPRAKKMSPPHFKMFWGEDIPSIEADGVTAKLIAGSAPGFEKQALAPPPDSYASDPNSSLLVMTIKLEPRKCYTIAGASGSGKIHRNLYFYADGSATVDGTKVVGRKRVKVDASADLRLEAGDAPVGVLVLQGRDLEEPVMQHGPFVGCTSADIRKAFTDYQQTGFGGWPWPDVGVVHAREEQRFALFPDGTKETRPRRETK</sequence>
<dbReference type="EMBL" id="CAKKNE010000005">
    <property type="protein sequence ID" value="CAH0378142.1"/>
    <property type="molecule type" value="Genomic_DNA"/>
</dbReference>
<dbReference type="InterPro" id="IPR011051">
    <property type="entry name" value="RmlC_Cupin_sf"/>
</dbReference>
<name>A0A7S4A715_9STRA</name>
<accession>A0A7S4A715</accession>
<dbReference type="Pfam" id="PF05726">
    <property type="entry name" value="Pirin_C"/>
    <property type="match status" value="1"/>
</dbReference>
<dbReference type="CDD" id="cd02909">
    <property type="entry name" value="cupin_pirin_N"/>
    <property type="match status" value="1"/>
</dbReference>
<dbReference type="InterPro" id="IPR014710">
    <property type="entry name" value="RmlC-like_jellyroll"/>
</dbReference>
<proteinExistence type="inferred from homology"/>
<evidence type="ECO:0008006" key="8">
    <source>
        <dbReference type="Google" id="ProtNLM"/>
    </source>
</evidence>
<evidence type="ECO:0000256" key="2">
    <source>
        <dbReference type="RuleBase" id="RU003457"/>
    </source>
</evidence>
<reference evidence="6" key="2">
    <citation type="submission" date="2021-11" db="EMBL/GenBank/DDBJ databases">
        <authorList>
            <consortium name="Genoscope - CEA"/>
            <person name="William W."/>
        </authorList>
    </citation>
    <scope>NUCLEOTIDE SEQUENCE</scope>
</reference>
<dbReference type="EMBL" id="HBIW01024647">
    <property type="protein sequence ID" value="CAE0705807.1"/>
    <property type="molecule type" value="Transcribed_RNA"/>
</dbReference>
<evidence type="ECO:0000259" key="4">
    <source>
        <dbReference type="Pfam" id="PF05726"/>
    </source>
</evidence>
<evidence type="ECO:0000256" key="1">
    <source>
        <dbReference type="ARBA" id="ARBA00008416"/>
    </source>
</evidence>
<dbReference type="Proteomes" id="UP000789595">
    <property type="component" value="Unassembled WGS sequence"/>
</dbReference>
<dbReference type="PANTHER" id="PTHR13903:SF8">
    <property type="entry name" value="PIRIN"/>
    <property type="match status" value="1"/>
</dbReference>
<dbReference type="PANTHER" id="PTHR13903">
    <property type="entry name" value="PIRIN-RELATED"/>
    <property type="match status" value="1"/>
</dbReference>
<evidence type="ECO:0000313" key="5">
    <source>
        <dbReference type="EMBL" id="CAE0705807.1"/>
    </source>
</evidence>
<evidence type="ECO:0000259" key="3">
    <source>
        <dbReference type="Pfam" id="PF02678"/>
    </source>
</evidence>
<dbReference type="OrthoDB" id="198735at2759"/>
<dbReference type="SUPFAM" id="SSF51182">
    <property type="entry name" value="RmlC-like cupins"/>
    <property type="match status" value="1"/>
</dbReference>
<evidence type="ECO:0000313" key="7">
    <source>
        <dbReference type="Proteomes" id="UP000789595"/>
    </source>
</evidence>
<keyword evidence="7" id="KW-1185">Reference proteome</keyword>
<dbReference type="InterPro" id="IPR012093">
    <property type="entry name" value="Pirin"/>
</dbReference>
<dbReference type="Gene3D" id="2.60.120.10">
    <property type="entry name" value="Jelly Rolls"/>
    <property type="match status" value="2"/>
</dbReference>
<gene>
    <name evidence="5" type="ORF">PCAL00307_LOCUS21257</name>
    <name evidence="6" type="ORF">PECAL_5P26600</name>
</gene>
<feature type="domain" description="Pirin N-terminal" evidence="3">
    <location>
        <begin position="75"/>
        <end position="147"/>
    </location>
</feature>
<dbReference type="Pfam" id="PF02678">
    <property type="entry name" value="Pirin"/>
    <property type="match status" value="1"/>
</dbReference>
<feature type="domain" description="Pirin C-terminal" evidence="4">
    <location>
        <begin position="233"/>
        <end position="315"/>
    </location>
</feature>
<evidence type="ECO:0000313" key="6">
    <source>
        <dbReference type="EMBL" id="CAH0378142.1"/>
    </source>
</evidence>
<comment type="similarity">
    <text evidence="1 2">Belongs to the pirin family.</text>
</comment>
<dbReference type="InterPro" id="IPR003829">
    <property type="entry name" value="Pirin_N_dom"/>
</dbReference>
<dbReference type="InterPro" id="IPR008778">
    <property type="entry name" value="Pirin_C_dom"/>
</dbReference>
<protein>
    <recommendedName>
        <fullName evidence="8">Pirin N-terminal domain-containing protein</fullName>
    </recommendedName>
</protein>
<dbReference type="AlphaFoldDB" id="A0A7S4A715"/>
<reference evidence="5" key="1">
    <citation type="submission" date="2021-01" db="EMBL/GenBank/DDBJ databases">
        <authorList>
            <person name="Corre E."/>
            <person name="Pelletier E."/>
            <person name="Niang G."/>
            <person name="Scheremetjew M."/>
            <person name="Finn R."/>
            <person name="Kale V."/>
            <person name="Holt S."/>
            <person name="Cochrane G."/>
            <person name="Meng A."/>
            <person name="Brown T."/>
            <person name="Cohen L."/>
        </authorList>
    </citation>
    <scope>NUCLEOTIDE SEQUENCE</scope>
    <source>
        <strain evidence="5">CCMP1756</strain>
    </source>
</reference>
<organism evidence="5">
    <name type="scientific">Pelagomonas calceolata</name>
    <dbReference type="NCBI Taxonomy" id="35677"/>
    <lineage>
        <taxon>Eukaryota</taxon>
        <taxon>Sar</taxon>
        <taxon>Stramenopiles</taxon>
        <taxon>Ochrophyta</taxon>
        <taxon>Pelagophyceae</taxon>
        <taxon>Pelagomonadales</taxon>
        <taxon>Pelagomonadaceae</taxon>
        <taxon>Pelagomonas</taxon>
    </lineage>
</organism>